<keyword evidence="6" id="KW-1185">Reference proteome</keyword>
<feature type="transmembrane region" description="Helical" evidence="2">
    <location>
        <begin position="122"/>
        <end position="145"/>
    </location>
</feature>
<dbReference type="AlphaFoldDB" id="A0A8T7M3Q9"/>
<dbReference type="EMBL" id="CP128399">
    <property type="protein sequence ID" value="WJW66092.1"/>
    <property type="molecule type" value="Genomic_DNA"/>
</dbReference>
<dbReference type="Pfam" id="PF00400">
    <property type="entry name" value="WD40"/>
    <property type="match status" value="1"/>
</dbReference>
<dbReference type="PANTHER" id="PTHR19879">
    <property type="entry name" value="TRANSCRIPTION INITIATION FACTOR TFIID"/>
    <property type="match status" value="1"/>
</dbReference>
<dbReference type="InterPro" id="IPR036322">
    <property type="entry name" value="WD40_repeat_dom_sf"/>
</dbReference>
<sequence length="610" mass="68216">MSSVIRPRLDEFLLAVLWLVTVPVWAYFGLAGYFINLSEPPNFKLPGFIIGFFFLCLMVFGLRFTIKIFLRLPKTPPKWVDSAAPVVMGITLLLGSLFSFFTLGVVLYYVFSTTLEKLMFAWGFITAVGILVFGIYLLLAALYSFEPFLLLFDKSNNQKPPWFLNWAIWINQFRVKMLSSGLARSQSERRLHGPLVFESDSLSIIHDEKAGGRPALEKTLIGQGGWHVTTLGITANASVIFAASDGSVPHFQAGGRKGILFPPEIKFWDWHSNKVQTTTLGKTQSFITRNQQVPESLLNYAFLVPAGGGKFTWITPTAVYLGDWQNDTVKVLKPEGELFLKGNGGFAPVAISPEGTKFAWCDATGQIFFWDVVADQTRPLRSYPIGHNAQFGNEEGIWGLIFSPDGTKIATIAKKGVLLQNVYTGWRWFAELKTSVEKLTTFAFNHDGFEMAIGIMILEEAIRRPSKRSKYSRPPVLQQLPPGSTDSSGKTWYSVVRIWDLRAADYIDIVVGASPIRDLAFSPDNRVLAAVDEEGVLKLWDIMPEGSAINPPRLAALLELGITGRKTRVIFSPDLKRLICATDNRILIWNIEKVRQEWKAVDSQKSVTDV</sequence>
<dbReference type="InterPro" id="IPR015943">
    <property type="entry name" value="WD40/YVTN_repeat-like_dom_sf"/>
</dbReference>
<dbReference type="Proteomes" id="UP000521676">
    <property type="component" value="Unassembled WGS sequence"/>
</dbReference>
<evidence type="ECO:0000313" key="6">
    <source>
        <dbReference type="Proteomes" id="UP001431572"/>
    </source>
</evidence>
<feature type="transmembrane region" description="Helical" evidence="2">
    <location>
        <begin position="86"/>
        <end position="110"/>
    </location>
</feature>
<feature type="transmembrane region" description="Helical" evidence="2">
    <location>
        <begin position="12"/>
        <end position="35"/>
    </location>
</feature>
<evidence type="ECO:0000313" key="4">
    <source>
        <dbReference type="EMBL" id="WJW66092.1"/>
    </source>
</evidence>
<dbReference type="EMBL" id="JACATZ010000001">
    <property type="protein sequence ID" value="NWJ46721.1"/>
    <property type="molecule type" value="Genomic_DNA"/>
</dbReference>
<dbReference type="InterPro" id="IPR001680">
    <property type="entry name" value="WD40_rpt"/>
</dbReference>
<evidence type="ECO:0000256" key="2">
    <source>
        <dbReference type="SAM" id="Phobius"/>
    </source>
</evidence>
<dbReference type="SUPFAM" id="SSF50978">
    <property type="entry name" value="WD40 repeat-like"/>
    <property type="match status" value="1"/>
</dbReference>
<keyword evidence="2" id="KW-0472">Membrane</keyword>
<keyword evidence="1" id="KW-0853">WD repeat</keyword>
<evidence type="ECO:0000313" key="3">
    <source>
        <dbReference type="EMBL" id="NWJ46721.1"/>
    </source>
</evidence>
<feature type="transmembrane region" description="Helical" evidence="2">
    <location>
        <begin position="47"/>
        <end position="66"/>
    </location>
</feature>
<evidence type="ECO:0000313" key="5">
    <source>
        <dbReference type="Proteomes" id="UP000521676"/>
    </source>
</evidence>
<keyword evidence="2" id="KW-0812">Transmembrane</keyword>
<feature type="repeat" description="WD" evidence="1">
    <location>
        <begin position="509"/>
        <end position="542"/>
    </location>
</feature>
<proteinExistence type="predicted"/>
<dbReference type="Proteomes" id="UP001431572">
    <property type="component" value="Chromosome 1"/>
</dbReference>
<dbReference type="RefSeq" id="WP_341467971.1">
    <property type="nucleotide sequence ID" value="NZ_CP128399.1"/>
</dbReference>
<name>A0A8T7M3Q9_9CHLR</name>
<gene>
    <name evidence="3" type="ORF">HXX08_12650</name>
    <name evidence="4" type="ORF">OZ401_001876</name>
</gene>
<dbReference type="Gene3D" id="2.130.10.10">
    <property type="entry name" value="YVTN repeat-like/Quinoprotein amine dehydrogenase"/>
    <property type="match status" value="2"/>
</dbReference>
<keyword evidence="2" id="KW-1133">Transmembrane helix</keyword>
<organism evidence="3 5">
    <name type="scientific">Candidatus Chlorohelix allophototropha</name>
    <dbReference type="NCBI Taxonomy" id="3003348"/>
    <lineage>
        <taxon>Bacteria</taxon>
        <taxon>Bacillati</taxon>
        <taxon>Chloroflexota</taxon>
        <taxon>Chloroflexia</taxon>
        <taxon>Candidatus Chloroheliales</taxon>
        <taxon>Candidatus Chloroheliaceae</taxon>
        <taxon>Candidatus Chlorohelix</taxon>
    </lineage>
</organism>
<dbReference type="PROSITE" id="PS50082">
    <property type="entry name" value="WD_REPEATS_2"/>
    <property type="match status" value="1"/>
</dbReference>
<reference evidence="3 5" key="1">
    <citation type="submission" date="2020-06" db="EMBL/GenBank/DDBJ databases">
        <title>Anoxygenic phototrophic Chloroflexota member uses a Type I reaction center.</title>
        <authorList>
            <person name="Tsuji J.M."/>
            <person name="Shaw N.A."/>
            <person name="Nagashima S."/>
            <person name="Venkiteswaran J."/>
            <person name="Schiff S.L."/>
            <person name="Hanada S."/>
            <person name="Tank M."/>
            <person name="Neufeld J.D."/>
        </authorList>
    </citation>
    <scope>NUCLEOTIDE SEQUENCE [LARGE SCALE GENOMIC DNA]</scope>
    <source>
        <strain evidence="3">L227-S17</strain>
    </source>
</reference>
<dbReference type="SMART" id="SM00320">
    <property type="entry name" value="WD40"/>
    <property type="match status" value="4"/>
</dbReference>
<evidence type="ECO:0000256" key="1">
    <source>
        <dbReference type="PROSITE-ProRule" id="PRU00221"/>
    </source>
</evidence>
<dbReference type="PANTHER" id="PTHR19879:SF9">
    <property type="entry name" value="TRANSCRIPTION INITIATION FACTOR TFIID SUBUNIT 5"/>
    <property type="match status" value="1"/>
</dbReference>
<accession>A0A8T7M3Q9</accession>
<protein>
    <submittedName>
        <fullName evidence="4">WD40 repeat domain-containing protein</fullName>
    </submittedName>
</protein>
<reference evidence="4" key="2">
    <citation type="journal article" date="2024" name="Nature">
        <title>Anoxygenic phototroph of the Chloroflexota uses a type I reaction centre.</title>
        <authorList>
            <person name="Tsuji J.M."/>
            <person name="Shaw N.A."/>
            <person name="Nagashima S."/>
            <person name="Venkiteswaran J.J."/>
            <person name="Schiff S.L."/>
            <person name="Watanabe T."/>
            <person name="Fukui M."/>
            <person name="Hanada S."/>
            <person name="Tank M."/>
            <person name="Neufeld J.D."/>
        </authorList>
    </citation>
    <scope>NUCLEOTIDE SEQUENCE</scope>
    <source>
        <strain evidence="4">L227-S17</strain>
    </source>
</reference>